<evidence type="ECO:0000256" key="1">
    <source>
        <dbReference type="ARBA" id="ARBA00004141"/>
    </source>
</evidence>
<feature type="transmembrane region" description="Helical" evidence="5">
    <location>
        <begin position="146"/>
        <end position="170"/>
    </location>
</feature>
<feature type="transmembrane region" description="Helical" evidence="5">
    <location>
        <begin position="106"/>
        <end position="126"/>
    </location>
</feature>
<name>A0A7X1AY88_9BACT</name>
<dbReference type="Pfam" id="PF02600">
    <property type="entry name" value="DsbB"/>
    <property type="match status" value="1"/>
</dbReference>
<dbReference type="InterPro" id="IPR023380">
    <property type="entry name" value="DsbB-like_sf"/>
</dbReference>
<dbReference type="GO" id="GO:0006457">
    <property type="term" value="P:protein folding"/>
    <property type="evidence" value="ECO:0007669"/>
    <property type="project" value="InterPro"/>
</dbReference>
<evidence type="ECO:0000313" key="7">
    <source>
        <dbReference type="Proteomes" id="UP000525652"/>
    </source>
</evidence>
<evidence type="ECO:0000256" key="3">
    <source>
        <dbReference type="ARBA" id="ARBA00022989"/>
    </source>
</evidence>
<reference evidence="6 7" key="1">
    <citation type="submission" date="2020-07" db="EMBL/GenBank/DDBJ databases">
        <authorList>
            <person name="Feng X."/>
        </authorList>
    </citation>
    <scope>NUCLEOTIDE SEQUENCE [LARGE SCALE GENOMIC DNA]</scope>
    <source>
        <strain evidence="6 7">JCM14086</strain>
    </source>
</reference>
<keyword evidence="3 5" id="KW-1133">Transmembrane helix</keyword>
<dbReference type="RefSeq" id="WP_185691863.1">
    <property type="nucleotide sequence ID" value="NZ_JACHVA010000046.1"/>
</dbReference>
<dbReference type="InterPro" id="IPR003752">
    <property type="entry name" value="DiS_bond_form_DsbB/BdbC"/>
</dbReference>
<dbReference type="GO" id="GO:0016020">
    <property type="term" value="C:membrane"/>
    <property type="evidence" value="ECO:0007669"/>
    <property type="project" value="UniProtKB-SubCell"/>
</dbReference>
<feature type="transmembrane region" description="Helical" evidence="5">
    <location>
        <begin position="41"/>
        <end position="59"/>
    </location>
</feature>
<dbReference type="Proteomes" id="UP000525652">
    <property type="component" value="Unassembled WGS sequence"/>
</dbReference>
<organism evidence="6 7">
    <name type="scientific">Puniceicoccus vermicola</name>
    <dbReference type="NCBI Taxonomy" id="388746"/>
    <lineage>
        <taxon>Bacteria</taxon>
        <taxon>Pseudomonadati</taxon>
        <taxon>Verrucomicrobiota</taxon>
        <taxon>Opitutia</taxon>
        <taxon>Puniceicoccales</taxon>
        <taxon>Puniceicoccaceae</taxon>
        <taxon>Puniceicoccus</taxon>
    </lineage>
</organism>
<comment type="subcellular location">
    <subcellularLocation>
        <location evidence="1">Membrane</location>
        <topology evidence="1">Multi-pass membrane protein</topology>
    </subcellularLocation>
</comment>
<feature type="transmembrane region" description="Helical" evidence="5">
    <location>
        <begin position="7"/>
        <end position="29"/>
    </location>
</feature>
<dbReference type="AlphaFoldDB" id="A0A7X1AY88"/>
<evidence type="ECO:0000256" key="2">
    <source>
        <dbReference type="ARBA" id="ARBA00022692"/>
    </source>
</evidence>
<accession>A0A7X1AY88</accession>
<feature type="transmembrane region" description="Helical" evidence="5">
    <location>
        <begin position="66"/>
        <end position="86"/>
    </location>
</feature>
<dbReference type="GO" id="GO:0015035">
    <property type="term" value="F:protein-disulfide reductase activity"/>
    <property type="evidence" value="ECO:0007669"/>
    <property type="project" value="InterPro"/>
</dbReference>
<dbReference type="Gene3D" id="1.20.1550.10">
    <property type="entry name" value="DsbB-like"/>
    <property type="match status" value="1"/>
</dbReference>
<evidence type="ECO:0000256" key="5">
    <source>
        <dbReference type="SAM" id="Phobius"/>
    </source>
</evidence>
<dbReference type="EMBL" id="JACHVA010000046">
    <property type="protein sequence ID" value="MBC2601138.1"/>
    <property type="molecule type" value="Genomic_DNA"/>
</dbReference>
<keyword evidence="2 5" id="KW-0812">Transmembrane</keyword>
<comment type="caution">
    <text evidence="6">The sequence shown here is derived from an EMBL/GenBank/DDBJ whole genome shotgun (WGS) entry which is preliminary data.</text>
</comment>
<protein>
    <submittedName>
        <fullName evidence="6">Disulfide bond formation protein B</fullName>
    </submittedName>
</protein>
<evidence type="ECO:0000256" key="4">
    <source>
        <dbReference type="ARBA" id="ARBA00023136"/>
    </source>
</evidence>
<evidence type="ECO:0000313" key="6">
    <source>
        <dbReference type="EMBL" id="MBC2601138.1"/>
    </source>
</evidence>
<dbReference type="SUPFAM" id="SSF158442">
    <property type="entry name" value="DsbB-like"/>
    <property type="match status" value="1"/>
</dbReference>
<gene>
    <name evidence="6" type="ORF">H5P30_05010</name>
</gene>
<keyword evidence="7" id="KW-1185">Reference proteome</keyword>
<keyword evidence="4 5" id="KW-0472">Membrane</keyword>
<proteinExistence type="predicted"/>
<sequence>MTNARLTYYLAHLYVLVLMGVLLGAFGIQFIFEEIPCPLCYLQRMGMSLAAIGPCLVILHGVRVKFFGMTIIAAMLGGSISTRQIVLHIASSTDPGYGTPVMGFHLYTWAFIVFAVMVAVCGLHLWTLKEGETYRPTKLSTFSKCVLGLFALILLANVVSVFFEAGWNWFLPGNPTEYHLLH</sequence>